<protein>
    <submittedName>
        <fullName evidence="1">Uncharacterized protein</fullName>
    </submittedName>
</protein>
<organism evidence="1 2">
    <name type="scientific">Zarea fungicola</name>
    <dbReference type="NCBI Taxonomy" id="93591"/>
    <lineage>
        <taxon>Eukaryota</taxon>
        <taxon>Fungi</taxon>
        <taxon>Dikarya</taxon>
        <taxon>Ascomycota</taxon>
        <taxon>Pezizomycotina</taxon>
        <taxon>Sordariomycetes</taxon>
        <taxon>Hypocreomycetidae</taxon>
        <taxon>Hypocreales</taxon>
        <taxon>Cordycipitaceae</taxon>
        <taxon>Zarea</taxon>
    </lineage>
</organism>
<name>A0ACC1MHW9_9HYPO</name>
<gene>
    <name evidence="1" type="ORF">NQ176_g10419</name>
</gene>
<sequence length="622" mass="68917">MASRLDRLVTILETGSTRLIRDTAVNQLADWQKQHPDELFNLLSRVVPYLRHKDWETRSTAAKAIGKIVENAPLYDPNEDQHDTVTLDPKKEEPASAQNGHVKTEQDDDAALKLDLKTDDQFSLDTIDVQTILKYGLVSHIKKKTLPARLGLLGRKVDDVELAAPEPIGLPVTPVEAPANGALSRSNSVNQTQGEDSQLSSRQLNVLKRKRKREAMKASQGKSGFGDLSLRRSTTAGSDAMVDDGSSMPDADSKNNAKLNQYFNLDRPTETDEDTKVVSEFKGPILPIKSEIETDHDMEGAEWPYERLCDFLKVDIFDPSWETRHGAAMALQQVIRVHGSGAGRGQAKSRAENDAINKKWLDDLACRLCFVLMLDRFTDYSSDTSVAPIRETIGQTLGAVLKHVPPESVYDTYRILHCMVLQQNLKMDRPVWAVCHGGMVGLRYVVAVRKDLLLQHNDMIDGVIAAVMKGLGDSDDDVRSVSAATLIPMAKEFVVMRPAALDGLTNIVWESLSNLGDDLSASTGRIMDLLATLCGFPEVLDAMKASAEKDDERSFTLLVPRLYPFLRHTITSVRLAVLKALLTFANLADDSSQGWLNGRILRLVLQNILVERDKETLIYAAP</sequence>
<dbReference type="EMBL" id="JANJQO010002826">
    <property type="protein sequence ID" value="KAJ2965859.1"/>
    <property type="molecule type" value="Genomic_DNA"/>
</dbReference>
<accession>A0ACC1MHW9</accession>
<keyword evidence="2" id="KW-1185">Reference proteome</keyword>
<evidence type="ECO:0000313" key="2">
    <source>
        <dbReference type="Proteomes" id="UP001143910"/>
    </source>
</evidence>
<dbReference type="Proteomes" id="UP001143910">
    <property type="component" value="Unassembled WGS sequence"/>
</dbReference>
<reference evidence="1" key="1">
    <citation type="submission" date="2022-08" db="EMBL/GenBank/DDBJ databases">
        <title>Genome Sequence of Lecanicillium fungicola.</title>
        <authorList>
            <person name="Buettner E."/>
        </authorList>
    </citation>
    <scope>NUCLEOTIDE SEQUENCE</scope>
    <source>
        <strain evidence="1">Babe33</strain>
    </source>
</reference>
<evidence type="ECO:0000313" key="1">
    <source>
        <dbReference type="EMBL" id="KAJ2965859.1"/>
    </source>
</evidence>
<comment type="caution">
    <text evidence="1">The sequence shown here is derived from an EMBL/GenBank/DDBJ whole genome shotgun (WGS) entry which is preliminary data.</text>
</comment>
<proteinExistence type="predicted"/>